<keyword evidence="3" id="KW-0443">Lipid metabolism</keyword>
<evidence type="ECO:0008006" key="5">
    <source>
        <dbReference type="Google" id="ProtNLM"/>
    </source>
</evidence>
<name>C6T0Q4_SOYBN</name>
<dbReference type="PANTHER" id="PTHR45648">
    <property type="entry name" value="GDSL LIPASE/ACYLHYDROLASE FAMILY PROTEIN (AFU_ORTHOLOGUE AFUA_4G14700)"/>
    <property type="match status" value="1"/>
</dbReference>
<dbReference type="HOGENOM" id="CLU_015101_0_0_1"/>
<dbReference type="PANTHER" id="PTHR45648:SF151">
    <property type="entry name" value="GDSL-LIKE LIPASE_ACYLHYDROLASE SUPERFAMILY PROTEIN"/>
    <property type="match status" value="1"/>
</dbReference>
<dbReference type="AlphaFoldDB" id="C6T0Q4"/>
<accession>C6T0Q4</accession>
<dbReference type="InterPro" id="IPR001087">
    <property type="entry name" value="GDSL"/>
</dbReference>
<dbReference type="ExpressionAtlas" id="C6T0Q4">
    <property type="expression patterns" value="baseline"/>
</dbReference>
<dbReference type="Gene3D" id="3.40.50.1110">
    <property type="entry name" value="SGNH hydrolase"/>
    <property type="match status" value="1"/>
</dbReference>
<keyword evidence="2" id="KW-0378">Hydrolase</keyword>
<protein>
    <recommendedName>
        <fullName evidence="5">GDSL esterase/lipase</fullName>
    </recommendedName>
</protein>
<evidence type="ECO:0000256" key="1">
    <source>
        <dbReference type="ARBA" id="ARBA00008668"/>
    </source>
</evidence>
<dbReference type="InterPro" id="IPR036514">
    <property type="entry name" value="SGNH_hydro_sf"/>
</dbReference>
<keyword evidence="3" id="KW-0442">Lipid degradation</keyword>
<comment type="similarity">
    <text evidence="1">Belongs to the 'GDSL' lipolytic enzyme family.</text>
</comment>
<dbReference type="InterPro" id="IPR051058">
    <property type="entry name" value="GDSL_Est/Lipase"/>
</dbReference>
<dbReference type="GO" id="GO:0016042">
    <property type="term" value="P:lipid catabolic process"/>
    <property type="evidence" value="ECO:0007669"/>
    <property type="project" value="UniProtKB-KW"/>
</dbReference>
<evidence type="ECO:0000256" key="2">
    <source>
        <dbReference type="ARBA" id="ARBA00022801"/>
    </source>
</evidence>
<evidence type="ECO:0000313" key="4">
    <source>
        <dbReference type="EMBL" id="ACU15088.1"/>
    </source>
</evidence>
<reference evidence="4" key="1">
    <citation type="submission" date="2009-08" db="EMBL/GenBank/DDBJ databases">
        <authorList>
            <person name="Cheung F."/>
            <person name="Xiao Y."/>
            <person name="Chan A."/>
            <person name="Moskal W."/>
            <person name="Town C.D."/>
        </authorList>
    </citation>
    <scope>NUCLEOTIDE SEQUENCE</scope>
</reference>
<evidence type="ECO:0000256" key="3">
    <source>
        <dbReference type="ARBA" id="ARBA00022963"/>
    </source>
</evidence>
<proteinExistence type="evidence at transcript level"/>
<sequence length="144" mass="16066">MGCVPAELALRSRNGECDVELQRAASLFNPQLVEMVKGLNQEIGAHVFIAVNAYEMHMDFVTNPQDFGFVTSKIACCGQGPFNGVGLCTPLSNLCPNRDLYAFWDPFHPSEKANRIIVQQMMTGFDQYMHPMNFSTIMALDSRV</sequence>
<organism evidence="4">
    <name type="scientific">Glycine max</name>
    <name type="common">Soybean</name>
    <name type="synonym">Glycine hispida</name>
    <dbReference type="NCBI Taxonomy" id="3847"/>
    <lineage>
        <taxon>Eukaryota</taxon>
        <taxon>Viridiplantae</taxon>
        <taxon>Streptophyta</taxon>
        <taxon>Embryophyta</taxon>
        <taxon>Tracheophyta</taxon>
        <taxon>Spermatophyta</taxon>
        <taxon>Magnoliopsida</taxon>
        <taxon>eudicotyledons</taxon>
        <taxon>Gunneridae</taxon>
        <taxon>Pentapetalae</taxon>
        <taxon>rosids</taxon>
        <taxon>fabids</taxon>
        <taxon>Fabales</taxon>
        <taxon>Fabaceae</taxon>
        <taxon>Papilionoideae</taxon>
        <taxon>50 kb inversion clade</taxon>
        <taxon>NPAAA clade</taxon>
        <taxon>indigoferoid/millettioid clade</taxon>
        <taxon>Phaseoleae</taxon>
        <taxon>Glycine</taxon>
        <taxon>Glycine subgen. Soja</taxon>
    </lineage>
</organism>
<dbReference type="Pfam" id="PF00657">
    <property type="entry name" value="Lipase_GDSL"/>
    <property type="match status" value="1"/>
</dbReference>
<dbReference type="EMBL" id="BT091009">
    <property type="protein sequence ID" value="ACU15088.1"/>
    <property type="molecule type" value="mRNA"/>
</dbReference>
<dbReference type="GO" id="GO:0016788">
    <property type="term" value="F:hydrolase activity, acting on ester bonds"/>
    <property type="evidence" value="ECO:0007669"/>
    <property type="project" value="InterPro"/>
</dbReference>